<evidence type="ECO:0000313" key="5">
    <source>
        <dbReference type="Proteomes" id="UP000054826"/>
    </source>
</evidence>
<name>A0A0V1GG90_TRIPS</name>
<evidence type="ECO:0000313" key="1">
    <source>
        <dbReference type="EMBL" id="KRY97288.1"/>
    </source>
</evidence>
<evidence type="ECO:0000313" key="2">
    <source>
        <dbReference type="EMBL" id="KRY99479.1"/>
    </source>
</evidence>
<evidence type="ECO:0000313" key="3">
    <source>
        <dbReference type="EMBL" id="KRZ01131.1"/>
    </source>
</evidence>
<dbReference type="AlphaFoldDB" id="A0A0V1GG90"/>
<dbReference type="EMBL" id="JYDV01000923">
    <property type="protein sequence ID" value="KRZ01131.1"/>
    <property type="molecule type" value="Genomic_DNA"/>
</dbReference>
<proteinExistence type="predicted"/>
<dbReference type="EMBL" id="JYDS01002514">
    <property type="protein sequence ID" value="KRY97288.1"/>
    <property type="molecule type" value="Genomic_DNA"/>
</dbReference>
<protein>
    <submittedName>
        <fullName evidence="1">Uncharacterized protein</fullName>
    </submittedName>
</protein>
<organism evidence="1 4">
    <name type="scientific">Trichinella pseudospiralis</name>
    <name type="common">Parasitic roundworm</name>
    <dbReference type="NCBI Taxonomy" id="6337"/>
    <lineage>
        <taxon>Eukaryota</taxon>
        <taxon>Metazoa</taxon>
        <taxon>Ecdysozoa</taxon>
        <taxon>Nematoda</taxon>
        <taxon>Enoplea</taxon>
        <taxon>Dorylaimia</taxon>
        <taxon>Trichinellida</taxon>
        <taxon>Trichinellidae</taxon>
        <taxon>Trichinella</taxon>
    </lineage>
</organism>
<accession>A0A0V1GG90</accession>
<dbReference type="Proteomes" id="UP000054805">
    <property type="component" value="Unassembled WGS sequence"/>
</dbReference>
<comment type="caution">
    <text evidence="1">The sequence shown here is derived from an EMBL/GenBank/DDBJ whole genome shotgun (WGS) entry which is preliminary data.</text>
</comment>
<reference evidence="4 5" key="1">
    <citation type="submission" date="2015-01" db="EMBL/GenBank/DDBJ databases">
        <title>Evolution of Trichinella species and genotypes.</title>
        <authorList>
            <person name="Korhonen P.K."/>
            <person name="Edoardo P."/>
            <person name="Giuseppe L.R."/>
            <person name="Gasser R.B."/>
        </authorList>
    </citation>
    <scope>NUCLEOTIDE SEQUENCE [LARGE SCALE GENOMIC DNA]</scope>
    <source>
        <strain evidence="2">ISS176</strain>
        <strain evidence="1">ISS588</strain>
    </source>
</reference>
<keyword evidence="4" id="KW-1185">Reference proteome</keyword>
<evidence type="ECO:0000313" key="4">
    <source>
        <dbReference type="Proteomes" id="UP000054805"/>
    </source>
</evidence>
<dbReference type="EMBL" id="JYDV01001421">
    <property type="protein sequence ID" value="KRY99479.1"/>
    <property type="molecule type" value="Genomic_DNA"/>
</dbReference>
<dbReference type="Proteomes" id="UP000054826">
    <property type="component" value="Unassembled WGS sequence"/>
</dbReference>
<gene>
    <name evidence="1" type="ORF">T4B_12105</name>
    <name evidence="3" type="ORF">T4C_11113</name>
    <name evidence="2" type="ORF">T4C_7827</name>
</gene>
<sequence>MEYIPGNTFSTSYAKRDFVIAKPFIPQLLGSLR</sequence>